<sequence length="67" mass="7646">MRVLCRLGTENGTDPDPRIYVGLVAAMPPNVRAENFGGRRLILLVQMFRLNQQLTWPALRCRNHGLE</sequence>
<proteinExistence type="predicted"/>
<dbReference type="Proteomes" id="UP000557566">
    <property type="component" value="Unassembled WGS sequence"/>
</dbReference>
<protein>
    <submittedName>
        <fullName evidence="1">Uncharacterized protein</fullName>
    </submittedName>
</protein>
<keyword evidence="2" id="KW-1185">Reference proteome</keyword>
<comment type="caution">
    <text evidence="1">The sequence shown here is derived from an EMBL/GenBank/DDBJ whole genome shotgun (WGS) entry which is preliminary data.</text>
</comment>
<dbReference type="EMBL" id="JAAVMX010000005">
    <property type="protein sequence ID" value="KAF4508219.1"/>
    <property type="molecule type" value="Genomic_DNA"/>
</dbReference>
<evidence type="ECO:0000313" key="2">
    <source>
        <dbReference type="Proteomes" id="UP000557566"/>
    </source>
</evidence>
<accession>A0A8H4V4W5</accession>
<evidence type="ECO:0000313" key="1">
    <source>
        <dbReference type="EMBL" id="KAF4508219.1"/>
    </source>
</evidence>
<dbReference type="AlphaFoldDB" id="A0A8H4V4W5"/>
<dbReference type="OrthoDB" id="440553at2759"/>
<reference evidence="1 2" key="1">
    <citation type="journal article" date="2020" name="Genome Biol. Evol.">
        <title>A new high-quality draft genome assembly of the Chinese cordyceps Ophiocordyceps sinensis.</title>
        <authorList>
            <person name="Shu R."/>
            <person name="Zhang J."/>
            <person name="Meng Q."/>
            <person name="Zhang H."/>
            <person name="Zhou G."/>
            <person name="Li M."/>
            <person name="Wu P."/>
            <person name="Zhao Y."/>
            <person name="Chen C."/>
            <person name="Qin Q."/>
        </authorList>
    </citation>
    <scope>NUCLEOTIDE SEQUENCE [LARGE SCALE GENOMIC DNA]</scope>
    <source>
        <strain evidence="1 2">IOZ07</strain>
    </source>
</reference>
<gene>
    <name evidence="1" type="ORF">G6O67_004628</name>
</gene>
<organism evidence="1 2">
    <name type="scientific">Ophiocordyceps sinensis</name>
    <dbReference type="NCBI Taxonomy" id="72228"/>
    <lineage>
        <taxon>Eukaryota</taxon>
        <taxon>Fungi</taxon>
        <taxon>Dikarya</taxon>
        <taxon>Ascomycota</taxon>
        <taxon>Pezizomycotina</taxon>
        <taxon>Sordariomycetes</taxon>
        <taxon>Hypocreomycetidae</taxon>
        <taxon>Hypocreales</taxon>
        <taxon>Ophiocordycipitaceae</taxon>
        <taxon>Ophiocordyceps</taxon>
    </lineage>
</organism>
<name>A0A8H4V4W5_9HYPO</name>